<accession>A0A5C8V8L5</accession>
<evidence type="ECO:0000313" key="1">
    <source>
        <dbReference type="EMBL" id="TXN37716.1"/>
    </source>
</evidence>
<proteinExistence type="predicted"/>
<protein>
    <submittedName>
        <fullName evidence="1">Uncharacterized protein</fullName>
    </submittedName>
</protein>
<dbReference type="EMBL" id="VRUR01000001">
    <property type="protein sequence ID" value="TXN37716.1"/>
    <property type="molecule type" value="Genomic_DNA"/>
</dbReference>
<reference evidence="1 2" key="1">
    <citation type="submission" date="2019-08" db="EMBL/GenBank/DDBJ databases">
        <title>Professor.</title>
        <authorList>
            <person name="Park J.S."/>
        </authorList>
    </citation>
    <scope>NUCLEOTIDE SEQUENCE [LARGE SCALE GENOMIC DNA]</scope>
    <source>
        <strain evidence="1 2">176CP5-101</strain>
    </source>
</reference>
<sequence>MEKEQNTNGDYDFKRLEERLEEQVRLNNFLMHVIASRDNGVGESDFKENKKNETRFDKAMNGLGWTFIVEKFGTLVEAISGYIS</sequence>
<dbReference type="AlphaFoldDB" id="A0A5C8V8L5"/>
<evidence type="ECO:0000313" key="2">
    <source>
        <dbReference type="Proteomes" id="UP000321456"/>
    </source>
</evidence>
<organism evidence="1 2">
    <name type="scientific">Flagellimonas hymeniacidonis</name>
    <dbReference type="NCBI Taxonomy" id="2603628"/>
    <lineage>
        <taxon>Bacteria</taxon>
        <taxon>Pseudomonadati</taxon>
        <taxon>Bacteroidota</taxon>
        <taxon>Flavobacteriia</taxon>
        <taxon>Flavobacteriales</taxon>
        <taxon>Flavobacteriaceae</taxon>
        <taxon>Flagellimonas</taxon>
    </lineage>
</organism>
<comment type="caution">
    <text evidence="1">The sequence shown here is derived from an EMBL/GenBank/DDBJ whole genome shotgun (WGS) entry which is preliminary data.</text>
</comment>
<keyword evidence="2" id="KW-1185">Reference proteome</keyword>
<name>A0A5C8V8L5_9FLAO</name>
<dbReference type="Proteomes" id="UP000321456">
    <property type="component" value="Unassembled WGS sequence"/>
</dbReference>
<dbReference type="RefSeq" id="WP_147741915.1">
    <property type="nucleotide sequence ID" value="NZ_VRUR01000001.1"/>
</dbReference>
<gene>
    <name evidence="1" type="ORF">FVB32_05355</name>
</gene>